<dbReference type="SUPFAM" id="SSF103247">
    <property type="entry name" value="TT1751-like"/>
    <property type="match status" value="1"/>
</dbReference>
<reference evidence="2 3" key="1">
    <citation type="submission" date="2018-06" db="EMBL/GenBank/DDBJ databases">
        <authorList>
            <consortium name="Pathogen Informatics"/>
            <person name="Doyle S."/>
        </authorList>
    </citation>
    <scope>NUCLEOTIDE SEQUENCE [LARGE SCALE GENOMIC DNA]</scope>
    <source>
        <strain evidence="2 3">NCTC7807</strain>
    </source>
</reference>
<proteinExistence type="predicted"/>
<evidence type="ECO:0000259" key="1">
    <source>
        <dbReference type="Pfam" id="PF03625"/>
    </source>
</evidence>
<protein>
    <submittedName>
        <fullName evidence="2">Camphor resistance protein CrcB</fullName>
    </submittedName>
</protein>
<dbReference type="Gene3D" id="3.30.310.70">
    <property type="entry name" value="TT1751-like domain"/>
    <property type="match status" value="1"/>
</dbReference>
<dbReference type="RefSeq" id="WP_115069427.1">
    <property type="nucleotide sequence ID" value="NZ_UHID01000007.1"/>
</dbReference>
<dbReference type="AlphaFoldDB" id="A0A380P688"/>
<dbReference type="InterPro" id="IPR005180">
    <property type="entry name" value="DUF302"/>
</dbReference>
<dbReference type="Proteomes" id="UP000254150">
    <property type="component" value="Unassembled WGS sequence"/>
</dbReference>
<dbReference type="CDD" id="cd14797">
    <property type="entry name" value="DUF302"/>
    <property type="match status" value="1"/>
</dbReference>
<dbReference type="Pfam" id="PF03625">
    <property type="entry name" value="DUF302"/>
    <property type="match status" value="1"/>
</dbReference>
<accession>A0A380P688</accession>
<feature type="domain" description="DUF302" evidence="1">
    <location>
        <begin position="42"/>
        <end position="102"/>
    </location>
</feature>
<dbReference type="PANTHER" id="PTHR38342">
    <property type="entry name" value="SLR5037 PROTEIN"/>
    <property type="match status" value="1"/>
</dbReference>
<dbReference type="PANTHER" id="PTHR38342:SF2">
    <property type="entry name" value="INNER MEMBRANE OR EXPORTED"/>
    <property type="match status" value="1"/>
</dbReference>
<dbReference type="EMBL" id="UHID01000007">
    <property type="protein sequence ID" value="SUP60720.1"/>
    <property type="molecule type" value="Genomic_DNA"/>
</dbReference>
<organism evidence="2 3">
    <name type="scientific">Streptomyces griseus</name>
    <dbReference type="NCBI Taxonomy" id="1911"/>
    <lineage>
        <taxon>Bacteria</taxon>
        <taxon>Bacillati</taxon>
        <taxon>Actinomycetota</taxon>
        <taxon>Actinomycetes</taxon>
        <taxon>Kitasatosporales</taxon>
        <taxon>Streptomycetaceae</taxon>
        <taxon>Streptomyces</taxon>
    </lineage>
</organism>
<sequence>MNKTTSDDSGLVSLPSAWPFPPTVERPCEAITAAGYHVFSRVDHAANAAHAGITLRPTELVLLGNPRVGTELMLDQQRVGLDLPSKVLVWQDGQDKVWLTYNTAAWLVQRHGLGEGGSAAATALEGTLAQVCGQAASE</sequence>
<dbReference type="InterPro" id="IPR035923">
    <property type="entry name" value="TT1751-like_sf"/>
</dbReference>
<name>A0A380P688_STRGR</name>
<evidence type="ECO:0000313" key="2">
    <source>
        <dbReference type="EMBL" id="SUP60720.1"/>
    </source>
</evidence>
<gene>
    <name evidence="2" type="ORF">NCTC7807_04791</name>
</gene>
<evidence type="ECO:0000313" key="3">
    <source>
        <dbReference type="Proteomes" id="UP000254150"/>
    </source>
</evidence>